<keyword evidence="1" id="KW-0560">Oxidoreductase</keyword>
<name>A0ACC2T3Y2_9FUNG</name>
<gene>
    <name evidence="1" type="primary">HEM13_3</name>
    <name evidence="1" type="ORF">DSO57_1021556</name>
</gene>
<sequence length="400" mass="44715">MVPIQHIFKLNAAARPGRMIALARGSMYSFQQQGMISGADSFKSSTPTFGKIPYLAMSFGILVGSGLALYHTGSQKIQLEALPVKEPAVSSMGERMSTYIKNLQQEIVNEISTIDGKRFKQDSWQRALGGEGISCVLENGNVFERAGVNISVVHGKLPMAAVKQMRAEASAQLTGEGPFDFFTASISLVIHPHNPMAPTVHLNYRYFEVQDPNAPGKPVWWFGGGSDLTPSYLFEDDARHFHSTLQAACSPHNAEFYPKFKKWCDKYFVNTHRGEARGIGGIFFDDLDHASGDQESLFKFVQDCGNAFLPSYIPLVQRRKGFAFTPAQKEWQQLCRGRYVEFNLIHDRGTKFGLHTPNPRIESILVSLPLTARWMYDVKPSPGSPEEHLVNVLKNPREWV</sequence>
<organism evidence="1 2">
    <name type="scientific">Entomophthora muscae</name>
    <dbReference type="NCBI Taxonomy" id="34485"/>
    <lineage>
        <taxon>Eukaryota</taxon>
        <taxon>Fungi</taxon>
        <taxon>Fungi incertae sedis</taxon>
        <taxon>Zoopagomycota</taxon>
        <taxon>Entomophthoromycotina</taxon>
        <taxon>Entomophthoromycetes</taxon>
        <taxon>Entomophthorales</taxon>
        <taxon>Entomophthoraceae</taxon>
        <taxon>Entomophthora</taxon>
    </lineage>
</organism>
<evidence type="ECO:0000313" key="1">
    <source>
        <dbReference type="EMBL" id="KAJ9069156.1"/>
    </source>
</evidence>
<keyword evidence="2" id="KW-1185">Reference proteome</keyword>
<dbReference type="EMBL" id="QTSX02003655">
    <property type="protein sequence ID" value="KAJ9069156.1"/>
    <property type="molecule type" value="Genomic_DNA"/>
</dbReference>
<evidence type="ECO:0000313" key="2">
    <source>
        <dbReference type="Proteomes" id="UP001165960"/>
    </source>
</evidence>
<dbReference type="EC" id="1.3.3.3" evidence="1"/>
<proteinExistence type="predicted"/>
<reference evidence="1" key="1">
    <citation type="submission" date="2022-04" db="EMBL/GenBank/DDBJ databases">
        <title>Genome of the entomopathogenic fungus Entomophthora muscae.</title>
        <authorList>
            <person name="Elya C."/>
            <person name="Lovett B.R."/>
            <person name="Lee E."/>
            <person name="Macias A.M."/>
            <person name="Hajek A.E."/>
            <person name="De Bivort B.L."/>
            <person name="Kasson M.T."/>
            <person name="De Fine Licht H.H."/>
            <person name="Stajich J.E."/>
        </authorList>
    </citation>
    <scope>NUCLEOTIDE SEQUENCE</scope>
    <source>
        <strain evidence="1">Berkeley</strain>
    </source>
</reference>
<dbReference type="Proteomes" id="UP001165960">
    <property type="component" value="Unassembled WGS sequence"/>
</dbReference>
<protein>
    <submittedName>
        <fullName evidence="1">Coproporphyrinogen-III oxidase</fullName>
        <ecNumber evidence="1">1.3.3.3</ecNumber>
    </submittedName>
</protein>
<accession>A0ACC2T3Y2</accession>
<comment type="caution">
    <text evidence="1">The sequence shown here is derived from an EMBL/GenBank/DDBJ whole genome shotgun (WGS) entry which is preliminary data.</text>
</comment>